<feature type="chain" id="PRO_5012655386" description="Secreted protein" evidence="1">
    <location>
        <begin position="16"/>
        <end position="107"/>
    </location>
</feature>
<evidence type="ECO:0008006" key="4">
    <source>
        <dbReference type="Google" id="ProtNLM"/>
    </source>
</evidence>
<accession>L9JCT7</accession>
<dbReference type="InParanoid" id="L9JCT7"/>
<keyword evidence="3" id="KW-1185">Reference proteome</keyword>
<keyword evidence="1" id="KW-0732">Signal</keyword>
<sequence length="107" mass="12191">MLFLILFWRTAAVTAGWLFKFCQQRLLNSQMSAVYWVMTEPDTLLLHRPPSGFKRYGHCSDWIWSSSSRMPSLDAASCQKGSRSCGQEVPPPPFLPGCIFTQRFGPM</sequence>
<dbReference type="EMBL" id="KB321057">
    <property type="protein sequence ID" value="ELW48391.1"/>
    <property type="molecule type" value="Genomic_DNA"/>
</dbReference>
<evidence type="ECO:0000313" key="2">
    <source>
        <dbReference type="EMBL" id="ELW48391.1"/>
    </source>
</evidence>
<dbReference type="Proteomes" id="UP000011518">
    <property type="component" value="Unassembled WGS sequence"/>
</dbReference>
<dbReference type="AlphaFoldDB" id="L9JCT7"/>
<proteinExistence type="predicted"/>
<reference evidence="3" key="1">
    <citation type="submission" date="2012-07" db="EMBL/GenBank/DDBJ databases">
        <title>Genome of the Chinese tree shrew, a rising model animal genetically related to primates.</title>
        <authorList>
            <person name="Zhang G."/>
            <person name="Fan Y."/>
            <person name="Yao Y."/>
            <person name="Huang Z."/>
        </authorList>
    </citation>
    <scope>NUCLEOTIDE SEQUENCE [LARGE SCALE GENOMIC DNA]</scope>
</reference>
<organism evidence="2 3">
    <name type="scientific">Tupaia chinensis</name>
    <name type="common">Chinese tree shrew</name>
    <name type="synonym">Tupaia belangeri chinensis</name>
    <dbReference type="NCBI Taxonomy" id="246437"/>
    <lineage>
        <taxon>Eukaryota</taxon>
        <taxon>Metazoa</taxon>
        <taxon>Chordata</taxon>
        <taxon>Craniata</taxon>
        <taxon>Vertebrata</taxon>
        <taxon>Euteleostomi</taxon>
        <taxon>Mammalia</taxon>
        <taxon>Eutheria</taxon>
        <taxon>Euarchontoglires</taxon>
        <taxon>Scandentia</taxon>
        <taxon>Tupaiidae</taxon>
        <taxon>Tupaia</taxon>
    </lineage>
</organism>
<name>L9JCT7_TUPCH</name>
<protein>
    <recommendedName>
        <fullName evidence="4">Secreted protein</fullName>
    </recommendedName>
</protein>
<reference evidence="3" key="2">
    <citation type="journal article" date="2013" name="Nat. Commun.">
        <title>Genome of the Chinese tree shrew.</title>
        <authorList>
            <person name="Fan Y."/>
            <person name="Huang Z.Y."/>
            <person name="Cao C.C."/>
            <person name="Chen C.S."/>
            <person name="Chen Y.X."/>
            <person name="Fan D.D."/>
            <person name="He J."/>
            <person name="Hou H.L."/>
            <person name="Hu L."/>
            <person name="Hu X.T."/>
            <person name="Jiang X.T."/>
            <person name="Lai R."/>
            <person name="Lang Y.S."/>
            <person name="Liang B."/>
            <person name="Liao S.G."/>
            <person name="Mu D."/>
            <person name="Ma Y.Y."/>
            <person name="Niu Y.Y."/>
            <person name="Sun X.Q."/>
            <person name="Xia J.Q."/>
            <person name="Xiao J."/>
            <person name="Xiong Z.Q."/>
            <person name="Xu L."/>
            <person name="Yang L."/>
            <person name="Zhang Y."/>
            <person name="Zhao W."/>
            <person name="Zhao X.D."/>
            <person name="Zheng Y.T."/>
            <person name="Zhou J.M."/>
            <person name="Zhu Y.B."/>
            <person name="Zhang G.J."/>
            <person name="Wang J."/>
            <person name="Yao Y.G."/>
        </authorList>
    </citation>
    <scope>NUCLEOTIDE SEQUENCE [LARGE SCALE GENOMIC DNA]</scope>
</reference>
<feature type="signal peptide" evidence="1">
    <location>
        <begin position="1"/>
        <end position="15"/>
    </location>
</feature>
<gene>
    <name evidence="2" type="ORF">TREES_T100012364</name>
</gene>
<evidence type="ECO:0000256" key="1">
    <source>
        <dbReference type="SAM" id="SignalP"/>
    </source>
</evidence>
<evidence type="ECO:0000313" key="3">
    <source>
        <dbReference type="Proteomes" id="UP000011518"/>
    </source>
</evidence>